<keyword evidence="5" id="KW-1185">Reference proteome</keyword>
<dbReference type="SMART" id="SM00239">
    <property type="entry name" value="C2"/>
    <property type="match status" value="1"/>
</dbReference>
<accession>A0ABP9ZAT8</accession>
<dbReference type="Pfam" id="PF00168">
    <property type="entry name" value="C2"/>
    <property type="match status" value="1"/>
</dbReference>
<dbReference type="PANTHER" id="PTHR45911">
    <property type="entry name" value="C2 DOMAIN-CONTAINING PROTEIN"/>
    <property type="match status" value="1"/>
</dbReference>
<evidence type="ECO:0000256" key="1">
    <source>
        <dbReference type="ARBA" id="ARBA00022723"/>
    </source>
</evidence>
<comment type="caution">
    <text evidence="4">The sequence shown here is derived from an EMBL/GenBank/DDBJ whole genome shotgun (WGS) entry which is preliminary data.</text>
</comment>
<dbReference type="Gene3D" id="2.60.40.150">
    <property type="entry name" value="C2 domain"/>
    <property type="match status" value="1"/>
</dbReference>
<evidence type="ECO:0000259" key="3">
    <source>
        <dbReference type="PROSITE" id="PS50004"/>
    </source>
</evidence>
<sequence length="182" mass="20826">MSFFNKNSNDFRLRISIEGAQNLAVADANGLSDPYAVLLIDNKKYGKTTVNKKTLHPVWNLHTNIPLHFDKPHHLIEIFVWDKDRLRDAKFKDIIKVNKEVIGDDFLGKISIPVGQLFDLVNPSGRALEYDSPQNEDVILTLEKRNHQDNVSGELLLRFGIIKGPDSGNRDVAKFWEDYINQ</sequence>
<dbReference type="SUPFAM" id="SSF49562">
    <property type="entry name" value="C2 domain (Calcium/lipid-binding domain, CaLB)"/>
    <property type="match status" value="1"/>
</dbReference>
<dbReference type="EMBL" id="BAABUK010000030">
    <property type="protein sequence ID" value="GAA5816245.1"/>
    <property type="molecule type" value="Genomic_DNA"/>
</dbReference>
<dbReference type="PANTHER" id="PTHR45911:SF4">
    <property type="entry name" value="MULTIPLE C2 AND TRANSMEMBRANE DOMAIN-CONTAINING PROTEIN"/>
    <property type="match status" value="1"/>
</dbReference>
<name>A0ABP9ZAT8_9FUNG</name>
<protein>
    <recommendedName>
        <fullName evidence="3">C2 domain-containing protein</fullName>
    </recommendedName>
</protein>
<keyword evidence="1" id="KW-0479">Metal-binding</keyword>
<keyword evidence="2" id="KW-0106">Calcium</keyword>
<evidence type="ECO:0000313" key="4">
    <source>
        <dbReference type="EMBL" id="GAA5816245.1"/>
    </source>
</evidence>
<feature type="domain" description="C2" evidence="3">
    <location>
        <begin position="1"/>
        <end position="130"/>
    </location>
</feature>
<dbReference type="Proteomes" id="UP001473302">
    <property type="component" value="Unassembled WGS sequence"/>
</dbReference>
<evidence type="ECO:0000313" key="5">
    <source>
        <dbReference type="Proteomes" id="UP001473302"/>
    </source>
</evidence>
<dbReference type="CDD" id="cd00030">
    <property type="entry name" value="C2"/>
    <property type="match status" value="1"/>
</dbReference>
<gene>
    <name evidence="4" type="ORF">MFLAVUS_009771</name>
</gene>
<organism evidence="4 5">
    <name type="scientific">Mucor flavus</name>
    <dbReference type="NCBI Taxonomy" id="439312"/>
    <lineage>
        <taxon>Eukaryota</taxon>
        <taxon>Fungi</taxon>
        <taxon>Fungi incertae sedis</taxon>
        <taxon>Mucoromycota</taxon>
        <taxon>Mucoromycotina</taxon>
        <taxon>Mucoromycetes</taxon>
        <taxon>Mucorales</taxon>
        <taxon>Mucorineae</taxon>
        <taxon>Mucoraceae</taxon>
        <taxon>Mucor</taxon>
    </lineage>
</organism>
<reference evidence="4 5" key="1">
    <citation type="submission" date="2024-04" db="EMBL/GenBank/DDBJ databases">
        <title>genome sequences of Mucor flavus KT1a and Helicostylum pulchrum KT1b strains isolated from the surface of a dry-aged beef.</title>
        <authorList>
            <person name="Toyotome T."/>
            <person name="Hosono M."/>
            <person name="Torimaru M."/>
            <person name="Fukuda K."/>
            <person name="Mikami N."/>
        </authorList>
    </citation>
    <scope>NUCLEOTIDE SEQUENCE [LARGE SCALE GENOMIC DNA]</scope>
    <source>
        <strain evidence="4 5">KT1a</strain>
    </source>
</reference>
<dbReference type="InterPro" id="IPR000008">
    <property type="entry name" value="C2_dom"/>
</dbReference>
<dbReference type="PROSITE" id="PS50004">
    <property type="entry name" value="C2"/>
    <property type="match status" value="1"/>
</dbReference>
<evidence type="ECO:0000256" key="2">
    <source>
        <dbReference type="ARBA" id="ARBA00022837"/>
    </source>
</evidence>
<proteinExistence type="predicted"/>
<dbReference type="InterPro" id="IPR035892">
    <property type="entry name" value="C2_domain_sf"/>
</dbReference>